<dbReference type="InterPro" id="IPR042099">
    <property type="entry name" value="ANL_N_sf"/>
</dbReference>
<comment type="caution">
    <text evidence="1">The sequence shown here is derived from an EMBL/GenBank/DDBJ whole genome shotgun (WGS) entry which is preliminary data.</text>
</comment>
<dbReference type="Gene3D" id="3.40.50.12780">
    <property type="entry name" value="N-terminal domain of ligase-like"/>
    <property type="match status" value="1"/>
</dbReference>
<dbReference type="AlphaFoldDB" id="A0A2A2KD09"/>
<dbReference type="Proteomes" id="UP000218231">
    <property type="component" value="Unassembled WGS sequence"/>
</dbReference>
<dbReference type="SUPFAM" id="SSF56801">
    <property type="entry name" value="Acetyl-CoA synthetase-like"/>
    <property type="match status" value="1"/>
</dbReference>
<gene>
    <name evidence="1" type="ORF">WR25_17527</name>
</gene>
<dbReference type="OrthoDB" id="6614653at2759"/>
<evidence type="ECO:0000313" key="1">
    <source>
        <dbReference type="EMBL" id="PAV71752.1"/>
    </source>
</evidence>
<organism evidence="1 2">
    <name type="scientific">Diploscapter pachys</name>
    <dbReference type="NCBI Taxonomy" id="2018661"/>
    <lineage>
        <taxon>Eukaryota</taxon>
        <taxon>Metazoa</taxon>
        <taxon>Ecdysozoa</taxon>
        <taxon>Nematoda</taxon>
        <taxon>Chromadorea</taxon>
        <taxon>Rhabditida</taxon>
        <taxon>Rhabditina</taxon>
        <taxon>Rhabditomorpha</taxon>
        <taxon>Rhabditoidea</taxon>
        <taxon>Rhabditidae</taxon>
        <taxon>Diploscapter</taxon>
    </lineage>
</organism>
<proteinExistence type="predicted"/>
<sequence length="73" mass="7784">MGAAGFAIPGHRIVVLDEQGQELPAGQPGILAVDREQSPLCWFAGYHGLPTKAFVGKERVDRAPRSDRGGGDR</sequence>
<accession>A0A2A2KD09</accession>
<keyword evidence="2" id="KW-1185">Reference proteome</keyword>
<evidence type="ECO:0000313" key="2">
    <source>
        <dbReference type="Proteomes" id="UP000218231"/>
    </source>
</evidence>
<name>A0A2A2KD09_9BILA</name>
<dbReference type="EMBL" id="LIAE01008928">
    <property type="protein sequence ID" value="PAV71752.1"/>
    <property type="molecule type" value="Genomic_DNA"/>
</dbReference>
<reference evidence="1 2" key="1">
    <citation type="journal article" date="2017" name="Curr. Biol.">
        <title>Genome architecture and evolution of a unichromosomal asexual nematode.</title>
        <authorList>
            <person name="Fradin H."/>
            <person name="Zegar C."/>
            <person name="Gutwein M."/>
            <person name="Lucas J."/>
            <person name="Kovtun M."/>
            <person name="Corcoran D."/>
            <person name="Baugh L.R."/>
            <person name="Kiontke K."/>
            <person name="Gunsalus K."/>
            <person name="Fitch D.H."/>
            <person name="Piano F."/>
        </authorList>
    </citation>
    <scope>NUCLEOTIDE SEQUENCE [LARGE SCALE GENOMIC DNA]</scope>
    <source>
        <strain evidence="1">PF1309</strain>
    </source>
</reference>
<protein>
    <submittedName>
        <fullName evidence="1">Uncharacterized protein</fullName>
    </submittedName>
</protein>